<dbReference type="STRING" id="694429.Pyrfu_1199"/>
<evidence type="ECO:0000256" key="1">
    <source>
        <dbReference type="ARBA" id="ARBA00022842"/>
    </source>
</evidence>
<gene>
    <name evidence="2" type="ordered locus">Pyrfu_1199</name>
</gene>
<evidence type="ECO:0000313" key="2">
    <source>
        <dbReference type="EMBL" id="AEM39061.1"/>
    </source>
</evidence>
<dbReference type="Proteomes" id="UP000001037">
    <property type="component" value="Chromosome"/>
</dbReference>
<dbReference type="HOGENOM" id="CLU_121774_5_0_2"/>
<dbReference type="GeneID" id="11138382"/>
<keyword evidence="1" id="KW-0460">Magnesium</keyword>
<organism evidence="2 3">
    <name type="scientific">Pyrolobus fumarii (strain DSM 11204 / 1A)</name>
    <dbReference type="NCBI Taxonomy" id="694429"/>
    <lineage>
        <taxon>Archaea</taxon>
        <taxon>Thermoproteota</taxon>
        <taxon>Thermoprotei</taxon>
        <taxon>Desulfurococcales</taxon>
        <taxon>Pyrodictiaceae</taxon>
        <taxon>Pyrolobus</taxon>
    </lineage>
</organism>
<dbReference type="EMBL" id="CP002838">
    <property type="protein sequence ID" value="AEM39061.1"/>
    <property type="molecule type" value="Genomic_DNA"/>
</dbReference>
<dbReference type="KEGG" id="pfm:Pyrfu_1199"/>
<dbReference type="InterPro" id="IPR051619">
    <property type="entry name" value="TypeII_TA_RNase_PINc/VapC"/>
</dbReference>
<dbReference type="eggNOG" id="arCOG00729">
    <property type="taxonomic scope" value="Archaea"/>
</dbReference>
<reference evidence="2 3" key="1">
    <citation type="journal article" date="2011" name="Stand. Genomic Sci.">
        <title>Complete genome sequence of the hyperthermophilic chemolithoautotroph Pyrolobus fumarii type strain (1A).</title>
        <authorList>
            <person name="Anderson I."/>
            <person name="Goker M."/>
            <person name="Nolan M."/>
            <person name="Lucas S."/>
            <person name="Hammon N."/>
            <person name="Deshpande S."/>
            <person name="Cheng J.F."/>
            <person name="Tapia R."/>
            <person name="Han C."/>
            <person name="Goodwin L."/>
            <person name="Pitluck S."/>
            <person name="Huntemann M."/>
            <person name="Liolios K."/>
            <person name="Ivanova N."/>
            <person name="Pagani I."/>
            <person name="Mavromatis K."/>
            <person name="Ovchinikova G."/>
            <person name="Pati A."/>
            <person name="Chen A."/>
            <person name="Palaniappan K."/>
            <person name="Land M."/>
            <person name="Hauser L."/>
            <person name="Brambilla E.M."/>
            <person name="Huber H."/>
            <person name="Yasawong M."/>
            <person name="Rohde M."/>
            <person name="Spring S."/>
            <person name="Abt B."/>
            <person name="Sikorski J."/>
            <person name="Wirth R."/>
            <person name="Detter J.C."/>
            <person name="Woyke T."/>
            <person name="Bristow J."/>
            <person name="Eisen J.A."/>
            <person name="Markowitz V."/>
            <person name="Hugenholtz P."/>
            <person name="Kyrpides N.C."/>
            <person name="Klenk H.P."/>
            <person name="Lapidus A."/>
        </authorList>
    </citation>
    <scope>NUCLEOTIDE SEQUENCE [LARGE SCALE GENOMIC DNA]</scope>
    <source>
        <strain evidence="3">DSM 11204 / 1A</strain>
    </source>
</reference>
<dbReference type="PANTHER" id="PTHR35901">
    <property type="entry name" value="RIBONUCLEASE VAPC3"/>
    <property type="match status" value="1"/>
</dbReference>
<keyword evidence="3" id="KW-1185">Reference proteome</keyword>
<accession>G0EFW0</accession>
<protein>
    <submittedName>
        <fullName evidence="2">Uncharacterized protein</fullName>
    </submittedName>
</protein>
<sequence length="149" mass="16911">MGCSGERGEEGLSKLLFDASALYPLAKLLVKKPYITEKLLDRLAILDLTLYEACNAALIEHRRRLAQDPHRVCKFVANLAELIEVIRVQPAWLNGIMEVALKKRLTFYDAAYVYTATLYNYTLVTEDSDILRAHPNSIRASQLKLEETL</sequence>
<dbReference type="AlphaFoldDB" id="G0EFW0"/>
<dbReference type="PANTHER" id="PTHR35901:SF1">
    <property type="entry name" value="EXONUCLEASE VAPC9"/>
    <property type="match status" value="1"/>
</dbReference>
<evidence type="ECO:0000313" key="3">
    <source>
        <dbReference type="Proteomes" id="UP000001037"/>
    </source>
</evidence>
<dbReference type="OrthoDB" id="168412at2157"/>
<dbReference type="Gene3D" id="3.40.50.1010">
    <property type="entry name" value="5'-nuclease"/>
    <property type="match status" value="1"/>
</dbReference>
<name>G0EFW0_PYRF1</name>
<dbReference type="CDD" id="cd09873">
    <property type="entry name" value="PIN_Pae0151-like"/>
    <property type="match status" value="1"/>
</dbReference>
<dbReference type="InterPro" id="IPR029060">
    <property type="entry name" value="PIN-like_dom_sf"/>
</dbReference>
<dbReference type="SUPFAM" id="SSF88723">
    <property type="entry name" value="PIN domain-like"/>
    <property type="match status" value="1"/>
</dbReference>
<dbReference type="RefSeq" id="WP_014026738.1">
    <property type="nucleotide sequence ID" value="NC_015931.1"/>
</dbReference>
<dbReference type="InterPro" id="IPR044153">
    <property type="entry name" value="PIN_Pae0151-like"/>
</dbReference>
<proteinExistence type="predicted"/>
<dbReference type="InParanoid" id="G0EFW0"/>